<accession>A0AAV2NMH8</accession>
<evidence type="ECO:0000256" key="4">
    <source>
        <dbReference type="ARBA" id="ARBA00023125"/>
    </source>
</evidence>
<dbReference type="EMBL" id="OZ034825">
    <property type="protein sequence ID" value="CAL1680837.1"/>
    <property type="molecule type" value="Genomic_DNA"/>
</dbReference>
<dbReference type="Gene3D" id="6.20.210.20">
    <property type="entry name" value="THAP domain"/>
    <property type="match status" value="1"/>
</dbReference>
<keyword evidence="2 5" id="KW-0863">Zinc-finger</keyword>
<evidence type="ECO:0000313" key="8">
    <source>
        <dbReference type="Proteomes" id="UP001497644"/>
    </source>
</evidence>
<keyword evidence="3" id="KW-0862">Zinc</keyword>
<evidence type="ECO:0000259" key="6">
    <source>
        <dbReference type="PROSITE" id="PS50950"/>
    </source>
</evidence>
<dbReference type="GO" id="GO:0008270">
    <property type="term" value="F:zinc ion binding"/>
    <property type="evidence" value="ECO:0007669"/>
    <property type="project" value="UniProtKB-KW"/>
</dbReference>
<dbReference type="InterPro" id="IPR038441">
    <property type="entry name" value="THAP_Znf_sf"/>
</dbReference>
<reference evidence="7" key="1">
    <citation type="submission" date="2024-04" db="EMBL/GenBank/DDBJ databases">
        <authorList>
            <consortium name="Molecular Ecology Group"/>
        </authorList>
    </citation>
    <scope>NUCLEOTIDE SEQUENCE</scope>
</reference>
<evidence type="ECO:0000256" key="2">
    <source>
        <dbReference type="ARBA" id="ARBA00022771"/>
    </source>
</evidence>
<evidence type="ECO:0000313" key="7">
    <source>
        <dbReference type="EMBL" id="CAL1680837.1"/>
    </source>
</evidence>
<dbReference type="AlphaFoldDB" id="A0AAV2NMH8"/>
<dbReference type="SMART" id="SM00980">
    <property type="entry name" value="THAP"/>
    <property type="match status" value="1"/>
</dbReference>
<keyword evidence="1" id="KW-0479">Metal-binding</keyword>
<dbReference type="Proteomes" id="UP001497644">
    <property type="component" value="Chromosome 2"/>
</dbReference>
<dbReference type="InterPro" id="IPR006612">
    <property type="entry name" value="THAP_Znf"/>
</dbReference>
<proteinExistence type="predicted"/>
<dbReference type="InterPro" id="IPR052224">
    <property type="entry name" value="THAP_domain_protein"/>
</dbReference>
<dbReference type="PANTHER" id="PTHR46927:SF3">
    <property type="entry name" value="THAP-TYPE DOMAIN-CONTAINING PROTEIN"/>
    <property type="match status" value="1"/>
</dbReference>
<evidence type="ECO:0000256" key="5">
    <source>
        <dbReference type="PROSITE-ProRule" id="PRU00309"/>
    </source>
</evidence>
<dbReference type="PROSITE" id="PS50950">
    <property type="entry name" value="ZF_THAP"/>
    <property type="match status" value="1"/>
</dbReference>
<dbReference type="Pfam" id="PF05485">
    <property type="entry name" value="THAP"/>
    <property type="match status" value="1"/>
</dbReference>
<gene>
    <name evidence="7" type="ORF">LPLAT_LOCUS6790</name>
</gene>
<dbReference type="PANTHER" id="PTHR46927">
    <property type="entry name" value="AGAP005574-PA"/>
    <property type="match status" value="1"/>
</dbReference>
<keyword evidence="8" id="KW-1185">Reference proteome</keyword>
<dbReference type="SUPFAM" id="SSF57716">
    <property type="entry name" value="Glucocorticoid receptor-like (DNA-binding domain)"/>
    <property type="match status" value="1"/>
</dbReference>
<name>A0AAV2NMH8_9HYME</name>
<evidence type="ECO:0000256" key="3">
    <source>
        <dbReference type="ARBA" id="ARBA00022833"/>
    </source>
</evidence>
<evidence type="ECO:0000256" key="1">
    <source>
        <dbReference type="ARBA" id="ARBA00022723"/>
    </source>
</evidence>
<feature type="domain" description="THAP-type" evidence="6">
    <location>
        <begin position="1"/>
        <end position="93"/>
    </location>
</feature>
<sequence>MTKSCAIPTCKTRNYLSKKCSLFKVPSNIEQCKKWIAAIPGIVDLKPSQFVCEKHFEERYILRKWVKYHNGRVIAEAPYMRSRLDSLAVPSIFDNQSKVENIATAADSSIDQRISAEHSYCSLDEPSSNQLMDTTVDESSNEKIHSPMFRLLPSTEFSSIALIEEPSFVQDVRTNGSVMDGVDVKSTNRILQHEDLSPRDVATVESIQEQQVQDRPVEHCAPEVRDRCFHSSQVTVSYDTPGGTTDSTWIPWPWAIGELSTDIGSFLFTYAVTKMENGDKFPVVEKNVKLCANKELRYFVYGRAVDVHGCKLPQILEDIASLPQALKKFQNMNMCNGLGTINVHHLSADSAFKDSVDRWRHKNCTLISKQKRCGHCMKMRNVVQKKEARLKMKRSLERVCRASNPIDERKLIALRKKNDRERRQKKRAQKHVQLLQQCLQDKATEIASIHSETAEVLKITCPRNSTNCTQRNNRGCGEKRRQESALRGRVDYAVSIDEHKISRLLRVPA</sequence>
<dbReference type="GO" id="GO:0003677">
    <property type="term" value="F:DNA binding"/>
    <property type="evidence" value="ECO:0007669"/>
    <property type="project" value="UniProtKB-UniRule"/>
</dbReference>
<protein>
    <recommendedName>
        <fullName evidence="6">THAP-type domain-containing protein</fullName>
    </recommendedName>
</protein>
<keyword evidence="4 5" id="KW-0238">DNA-binding</keyword>
<dbReference type="SMART" id="SM00692">
    <property type="entry name" value="DM3"/>
    <property type="match status" value="1"/>
</dbReference>
<organism evidence="7 8">
    <name type="scientific">Lasius platythorax</name>
    <dbReference type="NCBI Taxonomy" id="488582"/>
    <lineage>
        <taxon>Eukaryota</taxon>
        <taxon>Metazoa</taxon>
        <taxon>Ecdysozoa</taxon>
        <taxon>Arthropoda</taxon>
        <taxon>Hexapoda</taxon>
        <taxon>Insecta</taxon>
        <taxon>Pterygota</taxon>
        <taxon>Neoptera</taxon>
        <taxon>Endopterygota</taxon>
        <taxon>Hymenoptera</taxon>
        <taxon>Apocrita</taxon>
        <taxon>Aculeata</taxon>
        <taxon>Formicoidea</taxon>
        <taxon>Formicidae</taxon>
        <taxon>Formicinae</taxon>
        <taxon>Lasius</taxon>
        <taxon>Lasius</taxon>
    </lineage>
</organism>